<evidence type="ECO:0000256" key="2">
    <source>
        <dbReference type="ARBA" id="ARBA00023125"/>
    </source>
</evidence>
<dbReference type="SUPFAM" id="SSF48008">
    <property type="entry name" value="GntR ligand-binding domain-like"/>
    <property type="match status" value="1"/>
</dbReference>
<comment type="caution">
    <text evidence="5">The sequence shown here is derived from an EMBL/GenBank/DDBJ whole genome shotgun (WGS) entry which is preliminary data.</text>
</comment>
<dbReference type="CDD" id="cd07377">
    <property type="entry name" value="WHTH_GntR"/>
    <property type="match status" value="1"/>
</dbReference>
<dbReference type="PROSITE" id="PS50949">
    <property type="entry name" value="HTH_GNTR"/>
    <property type="match status" value="1"/>
</dbReference>
<dbReference type="PANTHER" id="PTHR43537:SF24">
    <property type="entry name" value="GLUCONATE OPERON TRANSCRIPTIONAL REPRESSOR"/>
    <property type="match status" value="1"/>
</dbReference>
<evidence type="ECO:0000313" key="6">
    <source>
        <dbReference type="Proteomes" id="UP000236173"/>
    </source>
</evidence>
<gene>
    <name evidence="5" type="primary">mcbR</name>
    <name evidence="5" type="ORF">HRbin17_02594</name>
</gene>
<evidence type="ECO:0000256" key="1">
    <source>
        <dbReference type="ARBA" id="ARBA00023015"/>
    </source>
</evidence>
<accession>A0A2H5XFU3</accession>
<proteinExistence type="predicted"/>
<keyword evidence="2" id="KW-0238">DNA-binding</keyword>
<dbReference type="Pfam" id="PF00392">
    <property type="entry name" value="GntR"/>
    <property type="match status" value="1"/>
</dbReference>
<dbReference type="PRINTS" id="PR00035">
    <property type="entry name" value="HTHGNTR"/>
</dbReference>
<dbReference type="GO" id="GO:0003700">
    <property type="term" value="F:DNA-binding transcription factor activity"/>
    <property type="evidence" value="ECO:0007669"/>
    <property type="project" value="InterPro"/>
</dbReference>
<dbReference type="InterPro" id="IPR008920">
    <property type="entry name" value="TF_FadR/GntR_C"/>
</dbReference>
<dbReference type="EMBL" id="BEHT01000049">
    <property type="protein sequence ID" value="GBD00060.1"/>
    <property type="molecule type" value="Genomic_DNA"/>
</dbReference>
<dbReference type="Pfam" id="PF07729">
    <property type="entry name" value="FCD"/>
    <property type="match status" value="1"/>
</dbReference>
<keyword evidence="1" id="KW-0805">Transcription regulation</keyword>
<evidence type="ECO:0000259" key="4">
    <source>
        <dbReference type="PROSITE" id="PS50949"/>
    </source>
</evidence>
<dbReference type="Gene3D" id="1.10.10.10">
    <property type="entry name" value="Winged helix-like DNA-binding domain superfamily/Winged helix DNA-binding domain"/>
    <property type="match status" value="1"/>
</dbReference>
<evidence type="ECO:0000313" key="5">
    <source>
        <dbReference type="EMBL" id="GBD00060.1"/>
    </source>
</evidence>
<dbReference type="SUPFAM" id="SSF46785">
    <property type="entry name" value="Winged helix' DNA-binding domain"/>
    <property type="match status" value="1"/>
</dbReference>
<dbReference type="InterPro" id="IPR000524">
    <property type="entry name" value="Tscrpt_reg_HTH_GntR"/>
</dbReference>
<reference evidence="6" key="1">
    <citation type="submission" date="2017-09" db="EMBL/GenBank/DDBJ databases">
        <title>Metaegenomics of thermophilic ammonia-oxidizing enrichment culture.</title>
        <authorList>
            <person name="Kato S."/>
            <person name="Suzuki K."/>
        </authorList>
    </citation>
    <scope>NUCLEOTIDE SEQUENCE [LARGE SCALE GENOMIC DNA]</scope>
</reference>
<dbReference type="Gene3D" id="1.20.120.530">
    <property type="entry name" value="GntR ligand-binding domain-like"/>
    <property type="match status" value="1"/>
</dbReference>
<dbReference type="SMART" id="SM00895">
    <property type="entry name" value="FCD"/>
    <property type="match status" value="1"/>
</dbReference>
<keyword evidence="3" id="KW-0804">Transcription</keyword>
<dbReference type="InterPro" id="IPR036390">
    <property type="entry name" value="WH_DNA-bd_sf"/>
</dbReference>
<name>A0A2H5XFU3_9BACT</name>
<dbReference type="PANTHER" id="PTHR43537">
    <property type="entry name" value="TRANSCRIPTIONAL REGULATOR, GNTR FAMILY"/>
    <property type="match status" value="1"/>
</dbReference>
<dbReference type="Proteomes" id="UP000236173">
    <property type="component" value="Unassembled WGS sequence"/>
</dbReference>
<dbReference type="InterPro" id="IPR036388">
    <property type="entry name" value="WH-like_DNA-bd_sf"/>
</dbReference>
<dbReference type="SMART" id="SM00345">
    <property type="entry name" value="HTH_GNTR"/>
    <property type="match status" value="1"/>
</dbReference>
<protein>
    <submittedName>
        <fullName evidence="5">HTH-type transcriptional regulator McbR</fullName>
    </submittedName>
</protein>
<organism evidence="5 6">
    <name type="scientific">Candidatus Fervidibacter japonicus</name>
    <dbReference type="NCBI Taxonomy" id="2035412"/>
    <lineage>
        <taxon>Bacteria</taxon>
        <taxon>Candidatus Fervidibacterota</taxon>
        <taxon>Candidatus Fervidibacter</taxon>
    </lineage>
</organism>
<dbReference type="GO" id="GO:0043565">
    <property type="term" value="F:sequence-specific DNA binding"/>
    <property type="evidence" value="ECO:0007669"/>
    <property type="project" value="InterPro"/>
</dbReference>
<feature type="domain" description="HTH gntR-type" evidence="4">
    <location>
        <begin position="5"/>
        <end position="71"/>
    </location>
</feature>
<dbReference type="AlphaFoldDB" id="A0A2H5XFU3"/>
<evidence type="ECO:0000256" key="3">
    <source>
        <dbReference type="ARBA" id="ARBA00023163"/>
    </source>
</evidence>
<sequence>MAQQGLLSRQIYEQIRARILRREFAPGMKVTYRQLAEQLGVSRVPIGEAIRQLEREGFIVCTPRGIYINHLTVRDVEEVFDMREMLEGLSCRLFVAVATPADLELLKGYADEWERLLDKGRFDLAQEVNVRFHAHIAKRTPYPYLAQVIETLLLRARMIGVKTFGDKKGDWHRERWGHYAILDAIAAKDPERAETVMRQHIRFGKEDIITAMLKEGLK</sequence>
<dbReference type="InterPro" id="IPR011711">
    <property type="entry name" value="GntR_C"/>
</dbReference>
<dbReference type="PRINTS" id="PR00033">
    <property type="entry name" value="HTHASNC"/>
</dbReference>
<dbReference type="InterPro" id="IPR000485">
    <property type="entry name" value="AsnC-type_HTH_dom"/>
</dbReference>